<evidence type="ECO:0000256" key="1">
    <source>
        <dbReference type="SAM" id="Phobius"/>
    </source>
</evidence>
<dbReference type="EMBL" id="LLXU01000126">
    <property type="protein sequence ID" value="KRG38053.1"/>
    <property type="molecule type" value="Genomic_DNA"/>
</dbReference>
<protein>
    <recommendedName>
        <fullName evidence="4">Transmembrane protein</fullName>
    </recommendedName>
</protein>
<reference evidence="2 3" key="1">
    <citation type="submission" date="2015-10" db="EMBL/GenBank/DDBJ databases">
        <title>Genome sequencing and analysis of members of genus Stenotrophomonas.</title>
        <authorList>
            <person name="Patil P.P."/>
            <person name="Midha S."/>
            <person name="Patil P.B."/>
        </authorList>
    </citation>
    <scope>NUCLEOTIDE SEQUENCE [LARGE SCALE GENOMIC DNA]</scope>
    <source>
        <strain evidence="2 3">JCM 16536</strain>
    </source>
</reference>
<dbReference type="Proteomes" id="UP000051802">
    <property type="component" value="Unassembled WGS sequence"/>
</dbReference>
<accession>A0A0Q9ZYQ9</accession>
<keyword evidence="3" id="KW-1185">Reference proteome</keyword>
<dbReference type="OrthoDB" id="5953088at2"/>
<proteinExistence type="predicted"/>
<dbReference type="AlphaFoldDB" id="A0A0Q9ZYQ9"/>
<feature type="transmembrane region" description="Helical" evidence="1">
    <location>
        <begin position="41"/>
        <end position="62"/>
    </location>
</feature>
<keyword evidence="1" id="KW-0472">Membrane</keyword>
<evidence type="ECO:0000313" key="2">
    <source>
        <dbReference type="EMBL" id="KRG38053.1"/>
    </source>
</evidence>
<keyword evidence="1" id="KW-1133">Transmembrane helix</keyword>
<dbReference type="RefSeq" id="WP_057648933.1">
    <property type="nucleotide sequence ID" value="NZ_LLXU01000126.1"/>
</dbReference>
<organism evidence="2 3">
    <name type="scientific">Stenotrophomonas panacihumi</name>
    <dbReference type="NCBI Taxonomy" id="676599"/>
    <lineage>
        <taxon>Bacteria</taxon>
        <taxon>Pseudomonadati</taxon>
        <taxon>Pseudomonadota</taxon>
        <taxon>Gammaproteobacteria</taxon>
        <taxon>Lysobacterales</taxon>
        <taxon>Lysobacteraceae</taxon>
        <taxon>Stenotrophomonas</taxon>
    </lineage>
</organism>
<feature type="transmembrane region" description="Helical" evidence="1">
    <location>
        <begin position="6"/>
        <end position="29"/>
    </location>
</feature>
<keyword evidence="1" id="KW-0812">Transmembrane</keyword>
<gene>
    <name evidence="2" type="ORF">ARC20_15555</name>
</gene>
<dbReference type="STRING" id="676599.ARC20_15555"/>
<comment type="caution">
    <text evidence="2">The sequence shown here is derived from an EMBL/GenBank/DDBJ whole genome shotgun (WGS) entry which is preliminary data.</text>
</comment>
<evidence type="ECO:0000313" key="3">
    <source>
        <dbReference type="Proteomes" id="UP000051802"/>
    </source>
</evidence>
<name>A0A0Q9ZYQ9_9GAMM</name>
<sequence length="125" mass="13148">MNLPLHFGLLGSLEAGLIALLVGLGVYWVSQALCRRAGLSLGHAIGWACLAGVALGAGWDIWNLFYTSIVRLESPLYARLALQSIHDPDQLGGRVVLEVAGALAGVGLGWRLFSAEHAADDVAES</sequence>
<evidence type="ECO:0008006" key="4">
    <source>
        <dbReference type="Google" id="ProtNLM"/>
    </source>
</evidence>